<organism evidence="1 2">
    <name type="scientific">Daphnia magna</name>
    <dbReference type="NCBI Taxonomy" id="35525"/>
    <lineage>
        <taxon>Eukaryota</taxon>
        <taxon>Metazoa</taxon>
        <taxon>Ecdysozoa</taxon>
        <taxon>Arthropoda</taxon>
        <taxon>Crustacea</taxon>
        <taxon>Branchiopoda</taxon>
        <taxon>Diplostraca</taxon>
        <taxon>Cladocera</taxon>
        <taxon>Anomopoda</taxon>
        <taxon>Daphniidae</taxon>
        <taxon>Daphnia</taxon>
    </lineage>
</organism>
<dbReference type="Proteomes" id="UP000076858">
    <property type="component" value="Unassembled WGS sequence"/>
</dbReference>
<comment type="caution">
    <text evidence="1">The sequence shown here is derived from an EMBL/GenBank/DDBJ whole genome shotgun (WGS) entry which is preliminary data.</text>
</comment>
<keyword evidence="2" id="KW-1185">Reference proteome</keyword>
<gene>
    <name evidence="1" type="ORF">APZ42_017908</name>
</gene>
<proteinExistence type="predicted"/>
<dbReference type="AlphaFoldDB" id="A0A164ZEH9"/>
<dbReference type="EMBL" id="LRGB01000725">
    <property type="protein sequence ID" value="KZS16264.1"/>
    <property type="molecule type" value="Genomic_DNA"/>
</dbReference>
<reference evidence="1 2" key="1">
    <citation type="submission" date="2016-03" db="EMBL/GenBank/DDBJ databases">
        <title>EvidentialGene: Evidence-directed Construction of Genes on Genomes.</title>
        <authorList>
            <person name="Gilbert D.G."/>
            <person name="Choi J.-H."/>
            <person name="Mockaitis K."/>
            <person name="Colbourne J."/>
            <person name="Pfrender M."/>
        </authorList>
    </citation>
    <scope>NUCLEOTIDE SEQUENCE [LARGE SCALE GENOMIC DNA]</scope>
    <source>
        <strain evidence="1 2">Xinb3</strain>
        <tissue evidence="1">Complete organism</tissue>
    </source>
</reference>
<evidence type="ECO:0000313" key="2">
    <source>
        <dbReference type="Proteomes" id="UP000076858"/>
    </source>
</evidence>
<evidence type="ECO:0000313" key="1">
    <source>
        <dbReference type="EMBL" id="KZS16264.1"/>
    </source>
</evidence>
<sequence length="68" mass="8104">MVRYVKFLLFLKKKKQKKSFEFVQRRLTRHAYSSYMGRWRRELKGTGNHLLRSSAPTICGSPQFSPPK</sequence>
<name>A0A164ZEH9_9CRUS</name>
<accession>A0A164ZEH9</accession>
<protein>
    <submittedName>
        <fullName evidence="1">Uncharacterized protein</fullName>
    </submittedName>
</protein>